<accession>A0ABT1WBR8</accession>
<gene>
    <name evidence="2" type="ORF">NQT62_00700</name>
</gene>
<dbReference type="PRINTS" id="PR00598">
    <property type="entry name" value="HTHMARR"/>
</dbReference>
<dbReference type="Proteomes" id="UP001204142">
    <property type="component" value="Unassembled WGS sequence"/>
</dbReference>
<dbReference type="SMART" id="SM00347">
    <property type="entry name" value="HTH_MARR"/>
    <property type="match status" value="1"/>
</dbReference>
<sequence length="187" mass="21023">MNMTEDAIPNTLEFPPRLAPLIASLHRVKAQQPAFPFETVLLNRLLHFAQRQLESELATVLAVEGLLISHWMVLAMLYGSEDFRRRPQELSNAIGQSGPNTTKTTTFLMDKGWVTRTPDPNNKRSCWMVLSTTGRKQVEILMPKIWARYEQSLSTLNNAEKAQMTALLMKLFDAGPATPCEPAPSTK</sequence>
<dbReference type="RefSeq" id="WP_256762607.1">
    <property type="nucleotide sequence ID" value="NZ_JANIGO010000001.1"/>
</dbReference>
<feature type="domain" description="HTH marR-type" evidence="1">
    <location>
        <begin position="39"/>
        <end position="173"/>
    </location>
</feature>
<organism evidence="2 3">
    <name type="scientific">Limnobacter humi</name>
    <dbReference type="NCBI Taxonomy" id="1778671"/>
    <lineage>
        <taxon>Bacteria</taxon>
        <taxon>Pseudomonadati</taxon>
        <taxon>Pseudomonadota</taxon>
        <taxon>Betaproteobacteria</taxon>
        <taxon>Burkholderiales</taxon>
        <taxon>Burkholderiaceae</taxon>
        <taxon>Limnobacter</taxon>
    </lineage>
</organism>
<dbReference type="PROSITE" id="PS50995">
    <property type="entry name" value="HTH_MARR_2"/>
    <property type="match status" value="1"/>
</dbReference>
<name>A0ABT1WBR8_9BURK</name>
<keyword evidence="3" id="KW-1185">Reference proteome</keyword>
<protein>
    <submittedName>
        <fullName evidence="2">MarR family transcriptional regulator</fullName>
    </submittedName>
</protein>
<dbReference type="Pfam" id="PF12802">
    <property type="entry name" value="MarR_2"/>
    <property type="match status" value="1"/>
</dbReference>
<proteinExistence type="predicted"/>
<dbReference type="InterPro" id="IPR039422">
    <property type="entry name" value="MarR/SlyA-like"/>
</dbReference>
<dbReference type="InterPro" id="IPR036390">
    <property type="entry name" value="WH_DNA-bd_sf"/>
</dbReference>
<dbReference type="EMBL" id="JANIGO010000001">
    <property type="protein sequence ID" value="MCQ8894956.1"/>
    <property type="molecule type" value="Genomic_DNA"/>
</dbReference>
<dbReference type="PANTHER" id="PTHR33164:SF104">
    <property type="entry name" value="TRANSCRIPTIONAL REGULATORY PROTEIN"/>
    <property type="match status" value="1"/>
</dbReference>
<dbReference type="Gene3D" id="1.10.10.10">
    <property type="entry name" value="Winged helix-like DNA-binding domain superfamily/Winged helix DNA-binding domain"/>
    <property type="match status" value="1"/>
</dbReference>
<comment type="caution">
    <text evidence="2">The sequence shown here is derived from an EMBL/GenBank/DDBJ whole genome shotgun (WGS) entry which is preliminary data.</text>
</comment>
<evidence type="ECO:0000313" key="2">
    <source>
        <dbReference type="EMBL" id="MCQ8894956.1"/>
    </source>
</evidence>
<evidence type="ECO:0000313" key="3">
    <source>
        <dbReference type="Proteomes" id="UP001204142"/>
    </source>
</evidence>
<reference evidence="2 3" key="1">
    <citation type="submission" date="2022-07" db="EMBL/GenBank/DDBJ databases">
        <authorList>
            <person name="Xamxidin M."/>
            <person name="Wu M."/>
        </authorList>
    </citation>
    <scope>NUCLEOTIDE SEQUENCE [LARGE SCALE GENOMIC DNA]</scope>
    <source>
        <strain evidence="2 3">NBRC 111650</strain>
    </source>
</reference>
<dbReference type="PANTHER" id="PTHR33164">
    <property type="entry name" value="TRANSCRIPTIONAL REGULATOR, MARR FAMILY"/>
    <property type="match status" value="1"/>
</dbReference>
<evidence type="ECO:0000259" key="1">
    <source>
        <dbReference type="PROSITE" id="PS50995"/>
    </source>
</evidence>
<dbReference type="InterPro" id="IPR036388">
    <property type="entry name" value="WH-like_DNA-bd_sf"/>
</dbReference>
<dbReference type="SUPFAM" id="SSF46785">
    <property type="entry name" value="Winged helix' DNA-binding domain"/>
    <property type="match status" value="1"/>
</dbReference>
<dbReference type="InterPro" id="IPR000835">
    <property type="entry name" value="HTH_MarR-typ"/>
</dbReference>